<dbReference type="AlphaFoldDB" id="D2BGK3"/>
<dbReference type="eggNOG" id="ENOG5030SBK">
    <property type="taxonomic scope" value="Bacteria"/>
</dbReference>
<organism evidence="1 2">
    <name type="scientific">Dehalococcoides mccartyi (strain VS)</name>
    <dbReference type="NCBI Taxonomy" id="311424"/>
    <lineage>
        <taxon>Bacteria</taxon>
        <taxon>Bacillati</taxon>
        <taxon>Chloroflexota</taxon>
        <taxon>Dehalococcoidia</taxon>
        <taxon>Dehalococcoidales</taxon>
        <taxon>Dehalococcoidaceae</taxon>
        <taxon>Dehalococcoides</taxon>
    </lineage>
</organism>
<dbReference type="Gene3D" id="1.10.10.60">
    <property type="entry name" value="Homeodomain-like"/>
    <property type="match status" value="1"/>
</dbReference>
<proteinExistence type="predicted"/>
<dbReference type="HOGENOM" id="CLU_2129345_0_0_0"/>
<dbReference type="KEGG" id="dev:DhcVS_292"/>
<gene>
    <name evidence="1" type="ordered locus">DhcVS_292</name>
</gene>
<reference evidence="1 2" key="1">
    <citation type="journal article" date="2009" name="PLoS Genet.">
        <title>Localized plasticity in the streamlined genomes of vinyl chloride respiring Dehalococcoides.</title>
        <authorList>
            <person name="McMurdie P.J."/>
            <person name="Behrens S.F."/>
            <person name="Muller J.A."/>
            <person name="Goke J."/>
            <person name="Ritalahti K.M."/>
            <person name="Wagner R."/>
            <person name="Goltsman E."/>
            <person name="Lapidus A."/>
            <person name="Holmes S."/>
            <person name="Loffler F.E."/>
            <person name="Spormann A.M."/>
        </authorList>
    </citation>
    <scope>NUCLEOTIDE SEQUENCE [LARGE SCALE GENOMIC DNA]</scope>
    <source>
        <strain evidence="1 2">VS</strain>
    </source>
</reference>
<sequence>MLKRIGEMTLLDNDLKTEETDLLPELTSYPDQGCEFSKTCLDCPLPVCVFDQPRGRQRWLKRQRDKEIVSLFQHGQDERELADRFRLSIRTIQRVLKKSLAGVNINRKTEVLENSNGTDF</sequence>
<evidence type="ECO:0000313" key="1">
    <source>
        <dbReference type="EMBL" id="ACZ61453.1"/>
    </source>
</evidence>
<evidence type="ECO:0000313" key="2">
    <source>
        <dbReference type="Proteomes" id="UP000002506"/>
    </source>
</evidence>
<protein>
    <submittedName>
        <fullName evidence="1">Uncharacterized protein</fullName>
    </submittedName>
</protein>
<dbReference type="SUPFAM" id="SSF46689">
    <property type="entry name" value="Homeodomain-like"/>
    <property type="match status" value="1"/>
</dbReference>
<accession>D2BGK3</accession>
<dbReference type="EMBL" id="CP001827">
    <property type="protein sequence ID" value="ACZ61453.1"/>
    <property type="molecule type" value="Genomic_DNA"/>
</dbReference>
<dbReference type="Proteomes" id="UP000002506">
    <property type="component" value="Chromosome"/>
</dbReference>
<dbReference type="InterPro" id="IPR009057">
    <property type="entry name" value="Homeodomain-like_sf"/>
</dbReference>
<name>D2BGK3_DEHMV</name>